<evidence type="ECO:0000313" key="1">
    <source>
        <dbReference type="EnsemblPlants" id="AVESA.00010b.r2.2DG0362900.1.CDS"/>
    </source>
</evidence>
<proteinExistence type="predicted"/>
<name>A0ACD5V2F4_AVESA</name>
<sequence length="114" mass="12936">MLEDILPMGDAIILKTVLHLQGDNECIKILKNCHQALPIKGRVIVVEFVLPASPKAIRAAQNLFILDVMMLNNFRQGKERSEQEFLRLARDAGFSGAFRSIYVFGSFWALEFIK</sequence>
<reference evidence="1" key="2">
    <citation type="submission" date="2025-09" db="UniProtKB">
        <authorList>
            <consortium name="EnsemblPlants"/>
        </authorList>
    </citation>
    <scope>IDENTIFICATION</scope>
</reference>
<protein>
    <submittedName>
        <fullName evidence="1">Uncharacterized protein</fullName>
    </submittedName>
</protein>
<organism evidence="1 2">
    <name type="scientific">Avena sativa</name>
    <name type="common">Oat</name>
    <dbReference type="NCBI Taxonomy" id="4498"/>
    <lineage>
        <taxon>Eukaryota</taxon>
        <taxon>Viridiplantae</taxon>
        <taxon>Streptophyta</taxon>
        <taxon>Embryophyta</taxon>
        <taxon>Tracheophyta</taxon>
        <taxon>Spermatophyta</taxon>
        <taxon>Magnoliopsida</taxon>
        <taxon>Liliopsida</taxon>
        <taxon>Poales</taxon>
        <taxon>Poaceae</taxon>
        <taxon>BOP clade</taxon>
        <taxon>Pooideae</taxon>
        <taxon>Poodae</taxon>
        <taxon>Poeae</taxon>
        <taxon>Poeae Chloroplast Group 1 (Aveneae type)</taxon>
        <taxon>Aveninae</taxon>
        <taxon>Avena</taxon>
    </lineage>
</organism>
<dbReference type="Proteomes" id="UP001732700">
    <property type="component" value="Chromosome 2D"/>
</dbReference>
<reference evidence="1" key="1">
    <citation type="submission" date="2021-05" db="EMBL/GenBank/DDBJ databases">
        <authorList>
            <person name="Scholz U."/>
            <person name="Mascher M."/>
            <person name="Fiebig A."/>
        </authorList>
    </citation>
    <scope>NUCLEOTIDE SEQUENCE [LARGE SCALE GENOMIC DNA]</scope>
</reference>
<evidence type="ECO:0000313" key="2">
    <source>
        <dbReference type="Proteomes" id="UP001732700"/>
    </source>
</evidence>
<dbReference type="EnsemblPlants" id="AVESA.00010b.r2.2DG0362900.1">
    <property type="protein sequence ID" value="AVESA.00010b.r2.2DG0362900.1.CDS"/>
    <property type="gene ID" value="AVESA.00010b.r2.2DG0362900"/>
</dbReference>
<accession>A0ACD5V2F4</accession>
<keyword evidence="2" id="KW-1185">Reference proteome</keyword>